<evidence type="ECO:0000313" key="2">
    <source>
        <dbReference type="EMBL" id="KRM16990.1"/>
    </source>
</evidence>
<evidence type="ECO:0000259" key="1">
    <source>
        <dbReference type="Pfam" id="PF13460"/>
    </source>
</evidence>
<dbReference type="AlphaFoldDB" id="A0A0R1WGD2"/>
<dbReference type="Proteomes" id="UP000050973">
    <property type="component" value="Unassembled WGS sequence"/>
</dbReference>
<protein>
    <submittedName>
        <fullName evidence="2">3-beta hydroxysteroid dehydrogenase isomerase family protein</fullName>
    </submittedName>
</protein>
<organism evidence="2 3">
    <name type="scientific">Limosilactobacillus oris DSM 4864</name>
    <dbReference type="NCBI Taxonomy" id="1423779"/>
    <lineage>
        <taxon>Bacteria</taxon>
        <taxon>Bacillati</taxon>
        <taxon>Bacillota</taxon>
        <taxon>Bacilli</taxon>
        <taxon>Lactobacillales</taxon>
        <taxon>Lactobacillaceae</taxon>
        <taxon>Limosilactobacillus</taxon>
    </lineage>
</organism>
<dbReference type="InterPro" id="IPR036291">
    <property type="entry name" value="NAD(P)-bd_dom_sf"/>
</dbReference>
<dbReference type="InterPro" id="IPR016040">
    <property type="entry name" value="NAD(P)-bd_dom"/>
</dbReference>
<sequence>MKYLVTGATGHLGGMIVTELRKLVPQADIRLGVHRIEKATALQAAGYDVVALDYAAVDSMTAAMTGVDVLVYVPSLTYQVQQRIAEFENTLEAMHRANVSTIVAMSFIADQYNNPFQMASYYAYLPARLAGSGLNYAVVKNALYADPLVPYLPELIARHNVIYPIGDQAMSFISREDSAEAMANIAVKPYLRDRGQNYLLTMKQNYNMVELSSIMSQVTGEQIGYAPVTLQEFADIYRSEGDGDELASMYRAAALGLMDEVTNDFQHITGHAPQGMKEYLTQHYQK</sequence>
<dbReference type="Gene3D" id="3.90.25.10">
    <property type="entry name" value="UDP-galactose 4-epimerase, domain 1"/>
    <property type="match status" value="1"/>
</dbReference>
<dbReference type="PANTHER" id="PTHR47129">
    <property type="entry name" value="QUINONE OXIDOREDUCTASE 2"/>
    <property type="match status" value="1"/>
</dbReference>
<feature type="domain" description="NAD(P)-binding" evidence="1">
    <location>
        <begin position="7"/>
        <end position="186"/>
    </location>
</feature>
<dbReference type="EMBL" id="AZGE01000001">
    <property type="protein sequence ID" value="KRM16990.1"/>
    <property type="molecule type" value="Genomic_DNA"/>
</dbReference>
<dbReference type="GO" id="GO:0016853">
    <property type="term" value="F:isomerase activity"/>
    <property type="evidence" value="ECO:0007669"/>
    <property type="project" value="UniProtKB-KW"/>
</dbReference>
<evidence type="ECO:0000313" key="3">
    <source>
        <dbReference type="Proteomes" id="UP000050973"/>
    </source>
</evidence>
<accession>A0A0R1WGD2</accession>
<dbReference type="InterPro" id="IPR052718">
    <property type="entry name" value="NmrA-type_oxidoreductase"/>
</dbReference>
<keyword evidence="2" id="KW-0413">Isomerase</keyword>
<dbReference type="PATRIC" id="fig|1423779.3.peg.154"/>
<proteinExistence type="predicted"/>
<dbReference type="PANTHER" id="PTHR47129:SF1">
    <property type="entry name" value="NMRA-LIKE DOMAIN-CONTAINING PROTEIN"/>
    <property type="match status" value="1"/>
</dbReference>
<dbReference type="Gene3D" id="3.40.50.720">
    <property type="entry name" value="NAD(P)-binding Rossmann-like Domain"/>
    <property type="match status" value="1"/>
</dbReference>
<dbReference type="Pfam" id="PF13460">
    <property type="entry name" value="NAD_binding_10"/>
    <property type="match status" value="1"/>
</dbReference>
<comment type="caution">
    <text evidence="2">The sequence shown here is derived from an EMBL/GenBank/DDBJ whole genome shotgun (WGS) entry which is preliminary data.</text>
</comment>
<gene>
    <name evidence="2" type="ORF">FC49_GL000151</name>
</gene>
<dbReference type="RefSeq" id="WP_003714623.1">
    <property type="nucleotide sequence ID" value="NZ_AZGE01000001.1"/>
</dbReference>
<name>A0A0R1WGD2_9LACO</name>
<reference evidence="2 3" key="1">
    <citation type="journal article" date="2015" name="Genome Announc.">
        <title>Expanding the biotechnology potential of lactobacilli through comparative genomics of 213 strains and associated genera.</title>
        <authorList>
            <person name="Sun Z."/>
            <person name="Harris H.M."/>
            <person name="McCann A."/>
            <person name="Guo C."/>
            <person name="Argimon S."/>
            <person name="Zhang W."/>
            <person name="Yang X."/>
            <person name="Jeffery I.B."/>
            <person name="Cooney J.C."/>
            <person name="Kagawa T.F."/>
            <person name="Liu W."/>
            <person name="Song Y."/>
            <person name="Salvetti E."/>
            <person name="Wrobel A."/>
            <person name="Rasinkangas P."/>
            <person name="Parkhill J."/>
            <person name="Rea M.C."/>
            <person name="O'Sullivan O."/>
            <person name="Ritari J."/>
            <person name="Douillard F.P."/>
            <person name="Paul Ross R."/>
            <person name="Yang R."/>
            <person name="Briner A.E."/>
            <person name="Felis G.E."/>
            <person name="de Vos W.M."/>
            <person name="Barrangou R."/>
            <person name="Klaenhammer T.R."/>
            <person name="Caufield P.W."/>
            <person name="Cui Y."/>
            <person name="Zhang H."/>
            <person name="O'Toole P.W."/>
        </authorList>
    </citation>
    <scope>NUCLEOTIDE SEQUENCE [LARGE SCALE GENOMIC DNA]</scope>
    <source>
        <strain evidence="2 3">DSM 4864</strain>
    </source>
</reference>
<dbReference type="SUPFAM" id="SSF51735">
    <property type="entry name" value="NAD(P)-binding Rossmann-fold domains"/>
    <property type="match status" value="1"/>
</dbReference>